<proteinExistence type="predicted"/>
<dbReference type="Proteomes" id="UP000076630">
    <property type="component" value="Unassembled WGS sequence"/>
</dbReference>
<keyword evidence="1" id="KW-0732">Signal</keyword>
<accession>A0A163WCK0</accession>
<name>A0A163WCK0_9FLAO</name>
<dbReference type="OrthoDB" id="1447534at2"/>
<gene>
    <name evidence="2" type="ORF">AV926_16095</name>
</gene>
<reference evidence="2 3" key="1">
    <citation type="submission" date="2016-01" db="EMBL/GenBank/DDBJ databases">
        <title>Whole genome sequencing of Myroides marinus L41.</title>
        <authorList>
            <person name="Hong K.W."/>
        </authorList>
    </citation>
    <scope>NUCLEOTIDE SEQUENCE [LARGE SCALE GENOMIC DNA]</scope>
    <source>
        <strain evidence="2 3">L41</strain>
    </source>
</reference>
<protein>
    <submittedName>
        <fullName evidence="2">Uncharacterized protein</fullName>
    </submittedName>
</protein>
<dbReference type="EMBL" id="LQNU01000078">
    <property type="protein sequence ID" value="KZE76166.1"/>
    <property type="molecule type" value="Genomic_DNA"/>
</dbReference>
<evidence type="ECO:0000256" key="1">
    <source>
        <dbReference type="SAM" id="SignalP"/>
    </source>
</evidence>
<sequence>MKNSIKTLLMSFAVVAMLSVGAFTVNASNNNNQAVKVETAVLAQTPYIGKLHYKVGNSYPEADIVNLENCTLTVTSIPYYEDVDGQNERMYGWDSGQGRYLPLFEITQ</sequence>
<keyword evidence="3" id="KW-1185">Reference proteome</keyword>
<feature type="signal peptide" evidence="1">
    <location>
        <begin position="1"/>
        <end position="27"/>
    </location>
</feature>
<evidence type="ECO:0000313" key="3">
    <source>
        <dbReference type="Proteomes" id="UP000076630"/>
    </source>
</evidence>
<comment type="caution">
    <text evidence="2">The sequence shown here is derived from an EMBL/GenBank/DDBJ whole genome shotgun (WGS) entry which is preliminary data.</text>
</comment>
<organism evidence="2 3">
    <name type="scientific">Myroides marinus</name>
    <dbReference type="NCBI Taxonomy" id="703342"/>
    <lineage>
        <taxon>Bacteria</taxon>
        <taxon>Pseudomonadati</taxon>
        <taxon>Bacteroidota</taxon>
        <taxon>Flavobacteriia</taxon>
        <taxon>Flavobacteriales</taxon>
        <taxon>Flavobacteriaceae</taxon>
        <taxon>Myroides</taxon>
    </lineage>
</organism>
<feature type="chain" id="PRO_5007847076" evidence="1">
    <location>
        <begin position="28"/>
        <end position="108"/>
    </location>
</feature>
<dbReference type="AlphaFoldDB" id="A0A163WCK0"/>
<evidence type="ECO:0000313" key="2">
    <source>
        <dbReference type="EMBL" id="KZE76166.1"/>
    </source>
</evidence>